<reference evidence="4 5" key="1">
    <citation type="journal article" date="2010" name="Stand. Genomic Sci.">
        <title>Complete genome sequence of Thermaerobacter marianensis type strain (7p75a).</title>
        <authorList>
            <person name="Han C."/>
            <person name="Gu W."/>
            <person name="Zhang X."/>
            <person name="Lapidus A."/>
            <person name="Nolan M."/>
            <person name="Copeland A."/>
            <person name="Lucas S."/>
            <person name="Del Rio T.G."/>
            <person name="Tice H."/>
            <person name="Cheng J.F."/>
            <person name="Tapia R."/>
            <person name="Goodwin L."/>
            <person name="Pitluck S."/>
            <person name="Pagani I."/>
            <person name="Ivanova N."/>
            <person name="Mavromatis K."/>
            <person name="Mikhailova N."/>
            <person name="Pati A."/>
            <person name="Chen A."/>
            <person name="Palaniappan K."/>
            <person name="Land M."/>
            <person name="Hauser L."/>
            <person name="Chang Y.J."/>
            <person name="Jeffries C.D."/>
            <person name="Schneider S."/>
            <person name="Rohde M."/>
            <person name="Goker M."/>
            <person name="Pukall R."/>
            <person name="Woyke T."/>
            <person name="Bristow J."/>
            <person name="Eisen J.A."/>
            <person name="Markowitz V."/>
            <person name="Hugenholtz P."/>
            <person name="Kyrpides N.C."/>
            <person name="Klenk H.P."/>
            <person name="Detter J.C."/>
        </authorList>
    </citation>
    <scope>NUCLEOTIDE SEQUENCE [LARGE SCALE GENOMIC DNA]</scope>
    <source>
        <strain evidence="5">ATCC 700841 / DSM 12885 / JCM 10246 / 7p75a</strain>
    </source>
</reference>
<gene>
    <name evidence="4" type="ordered locus">Tmar_0859</name>
</gene>
<keyword evidence="1" id="KW-0092">Biotin</keyword>
<sequence length="217" mass="20990">MKRYRVTVNGWVFDVWVEPVAAAGPAAAGMPGMPLGAGPAGGPVGVPFWPGPAGGPWPWGAPGWPWAAGPGGLAPAPGTAPAAAVPAAPEAQGQPAPAANAQPAPETAAPAAPGAAGAAAPPAPAAGPAPAPAPDPGRDGVAEKGTPVTAPLPGVLLDVRVRPGDRVEAGQVVAILEAMKMENELAAPCAGRVTAVPHTKGQTLNQGDAVAWIDPEG</sequence>
<dbReference type="SUPFAM" id="SSF51230">
    <property type="entry name" value="Single hybrid motif"/>
    <property type="match status" value="1"/>
</dbReference>
<protein>
    <submittedName>
        <fullName evidence="4">Biotin/lipoyl attachment domain-containing protein</fullName>
    </submittedName>
</protein>
<feature type="domain" description="Lipoyl-binding" evidence="3">
    <location>
        <begin position="141"/>
        <end position="214"/>
    </location>
</feature>
<dbReference type="PROSITE" id="PS00188">
    <property type="entry name" value="BIOTIN"/>
    <property type="match status" value="1"/>
</dbReference>
<name>E6SIX8_THEM7</name>
<dbReference type="eggNOG" id="COG0511">
    <property type="taxonomic scope" value="Bacteria"/>
</dbReference>
<keyword evidence="5" id="KW-1185">Reference proteome</keyword>
<evidence type="ECO:0000256" key="2">
    <source>
        <dbReference type="SAM" id="MobiDB-lite"/>
    </source>
</evidence>
<dbReference type="PANTHER" id="PTHR45266">
    <property type="entry name" value="OXALOACETATE DECARBOXYLASE ALPHA CHAIN"/>
    <property type="match status" value="1"/>
</dbReference>
<dbReference type="STRING" id="644966.Tmar_0859"/>
<feature type="region of interest" description="Disordered" evidence="2">
    <location>
        <begin position="67"/>
        <end position="151"/>
    </location>
</feature>
<reference evidence="5" key="2">
    <citation type="journal article" date="2010" name="Stand. Genomic Sci.">
        <title>Complete genome sequence of Thermaerobacter marianensis type strain (7p75aT).</title>
        <authorList>
            <person name="Han C."/>
            <person name="Gu W."/>
            <person name="Zhang X."/>
            <person name="Lapidus A."/>
            <person name="Nolan M."/>
            <person name="Copeland A."/>
            <person name="Lucas S."/>
            <person name="Glavina Del Rio T."/>
            <person name="Tice H."/>
            <person name="Cheng J."/>
            <person name="Tapia R."/>
            <person name="Goodwin L."/>
            <person name="Pitluck S."/>
            <person name="Pagani I."/>
            <person name="Ivanova N."/>
            <person name="Mavromatis K."/>
            <person name="Mikhailova N."/>
            <person name="Pati A."/>
            <person name="Chen A."/>
            <person name="Palaniappan K."/>
            <person name="Land M."/>
            <person name="Hauser L."/>
            <person name="Chang Y."/>
            <person name="Jeffries C."/>
            <person name="Schneider S."/>
            <person name="Rohde M."/>
            <person name="Goker M."/>
            <person name="Pukall R."/>
            <person name="Woyke T."/>
            <person name="Bristow J."/>
            <person name="Eisen J."/>
            <person name="Markowitz V."/>
            <person name="Hugenholtz P."/>
            <person name="Kyrpides N."/>
            <person name="Klenk H."/>
            <person name="Detter J."/>
        </authorList>
    </citation>
    <scope>NUCLEOTIDE SEQUENCE [LARGE SCALE GENOMIC DNA]</scope>
    <source>
        <strain evidence="5">ATCC 700841 / DSM 12885 / JCM 10246 / 7p75a</strain>
    </source>
</reference>
<accession>E6SIX8</accession>
<feature type="compositionally biased region" description="Pro residues" evidence="2">
    <location>
        <begin position="121"/>
        <end position="135"/>
    </location>
</feature>
<organism evidence="4 5">
    <name type="scientific">Thermaerobacter marianensis (strain ATCC 700841 / DSM 12885 / JCM 10246 / 7p75a)</name>
    <dbReference type="NCBI Taxonomy" id="644966"/>
    <lineage>
        <taxon>Bacteria</taxon>
        <taxon>Bacillati</taxon>
        <taxon>Bacillota</taxon>
        <taxon>Clostridia</taxon>
        <taxon>Eubacteriales</taxon>
        <taxon>Clostridiales Family XVII. Incertae Sedis</taxon>
        <taxon>Thermaerobacter</taxon>
    </lineage>
</organism>
<dbReference type="RefSeq" id="WP_013495278.1">
    <property type="nucleotide sequence ID" value="NC_014831.1"/>
</dbReference>
<evidence type="ECO:0000313" key="4">
    <source>
        <dbReference type="EMBL" id="ADU50973.1"/>
    </source>
</evidence>
<dbReference type="EMBL" id="CP002344">
    <property type="protein sequence ID" value="ADU50973.1"/>
    <property type="molecule type" value="Genomic_DNA"/>
</dbReference>
<dbReference type="PROSITE" id="PS50968">
    <property type="entry name" value="BIOTINYL_LIPOYL"/>
    <property type="match status" value="1"/>
</dbReference>
<evidence type="ECO:0000256" key="1">
    <source>
        <dbReference type="ARBA" id="ARBA00023267"/>
    </source>
</evidence>
<dbReference type="InterPro" id="IPR001882">
    <property type="entry name" value="Biotin_BS"/>
</dbReference>
<evidence type="ECO:0000259" key="3">
    <source>
        <dbReference type="PROSITE" id="PS50968"/>
    </source>
</evidence>
<feature type="compositionally biased region" description="Low complexity" evidence="2">
    <location>
        <begin position="67"/>
        <end position="120"/>
    </location>
</feature>
<dbReference type="Gene3D" id="2.40.50.100">
    <property type="match status" value="1"/>
</dbReference>
<dbReference type="CDD" id="cd06850">
    <property type="entry name" value="biotinyl_domain"/>
    <property type="match status" value="1"/>
</dbReference>
<dbReference type="InterPro" id="IPR000089">
    <property type="entry name" value="Biotin_lipoyl"/>
</dbReference>
<dbReference type="KEGG" id="tmr:Tmar_0859"/>
<dbReference type="HOGENOM" id="CLU_016733_5_4_9"/>
<dbReference type="InterPro" id="IPR011053">
    <property type="entry name" value="Single_hybrid_motif"/>
</dbReference>
<dbReference type="PANTHER" id="PTHR45266:SF3">
    <property type="entry name" value="OXALOACETATE DECARBOXYLASE ALPHA CHAIN"/>
    <property type="match status" value="1"/>
</dbReference>
<evidence type="ECO:0000313" key="5">
    <source>
        <dbReference type="Proteomes" id="UP000008915"/>
    </source>
</evidence>
<dbReference type="AlphaFoldDB" id="E6SIX8"/>
<proteinExistence type="predicted"/>
<dbReference type="Proteomes" id="UP000008915">
    <property type="component" value="Chromosome"/>
</dbReference>
<dbReference type="InterPro" id="IPR050709">
    <property type="entry name" value="Biotin_Carboxyl_Carrier/Decarb"/>
</dbReference>
<dbReference type="Pfam" id="PF00364">
    <property type="entry name" value="Biotin_lipoyl"/>
    <property type="match status" value="1"/>
</dbReference>
<dbReference type="FunFam" id="2.40.50.100:FF:000003">
    <property type="entry name" value="Acetyl-CoA carboxylase biotin carboxyl carrier protein"/>
    <property type="match status" value="1"/>
</dbReference>